<keyword evidence="5 13" id="KW-0418">Kinase</keyword>
<evidence type="ECO:0000259" key="8">
    <source>
        <dbReference type="PROSITE" id="PS50109"/>
    </source>
</evidence>
<dbReference type="EC" id="2.7.13.3" evidence="2"/>
<dbReference type="SUPFAM" id="SSF55785">
    <property type="entry name" value="PYP-like sensor domain (PAS domain)"/>
    <property type="match status" value="4"/>
</dbReference>
<dbReference type="KEGG" id="tpol:Mal48_48020"/>
<dbReference type="InterPro" id="IPR003018">
    <property type="entry name" value="GAF"/>
</dbReference>
<dbReference type="SMART" id="SM00091">
    <property type="entry name" value="PAS"/>
    <property type="match status" value="4"/>
</dbReference>
<dbReference type="PROSITE" id="PS50112">
    <property type="entry name" value="PAS"/>
    <property type="match status" value="4"/>
</dbReference>
<dbReference type="Pfam" id="PF13185">
    <property type="entry name" value="GAF_2"/>
    <property type="match status" value="1"/>
</dbReference>
<dbReference type="SUPFAM" id="SSF47384">
    <property type="entry name" value="Homodimeric domain of signal transducing histidine kinase"/>
    <property type="match status" value="1"/>
</dbReference>
<dbReference type="Gene3D" id="3.40.50.2300">
    <property type="match status" value="2"/>
</dbReference>
<dbReference type="InterPro" id="IPR029016">
    <property type="entry name" value="GAF-like_dom_sf"/>
</dbReference>
<evidence type="ECO:0000256" key="6">
    <source>
        <dbReference type="PROSITE-ProRule" id="PRU00110"/>
    </source>
</evidence>
<evidence type="ECO:0000259" key="12">
    <source>
        <dbReference type="PROSITE" id="PS50894"/>
    </source>
</evidence>
<evidence type="ECO:0000256" key="2">
    <source>
        <dbReference type="ARBA" id="ARBA00012438"/>
    </source>
</evidence>
<dbReference type="NCBIfam" id="TIGR00229">
    <property type="entry name" value="sensory_box"/>
    <property type="match status" value="4"/>
</dbReference>
<feature type="domain" description="HPt" evidence="12">
    <location>
        <begin position="1221"/>
        <end position="1311"/>
    </location>
</feature>
<keyword evidence="4 13" id="KW-0808">Transferase</keyword>
<dbReference type="InterPro" id="IPR003594">
    <property type="entry name" value="HATPase_dom"/>
</dbReference>
<dbReference type="EMBL" id="CP036267">
    <property type="protein sequence ID" value="QDT35525.1"/>
    <property type="molecule type" value="Genomic_DNA"/>
</dbReference>
<dbReference type="InterPro" id="IPR000014">
    <property type="entry name" value="PAS"/>
</dbReference>
<dbReference type="CDD" id="cd16922">
    <property type="entry name" value="HATPase_EvgS-ArcB-TorS-like"/>
    <property type="match status" value="1"/>
</dbReference>
<keyword evidence="14" id="KW-1185">Reference proteome</keyword>
<dbReference type="GO" id="GO:0006355">
    <property type="term" value="P:regulation of DNA-templated transcription"/>
    <property type="evidence" value="ECO:0007669"/>
    <property type="project" value="InterPro"/>
</dbReference>
<dbReference type="InterPro" id="IPR008207">
    <property type="entry name" value="Sig_transdc_His_kin_Hpt_dom"/>
</dbReference>
<dbReference type="SUPFAM" id="SSF55874">
    <property type="entry name" value="ATPase domain of HSP90 chaperone/DNA topoisomerase II/histidine kinase"/>
    <property type="match status" value="1"/>
</dbReference>
<dbReference type="SMART" id="SM00086">
    <property type="entry name" value="PAC"/>
    <property type="match status" value="4"/>
</dbReference>
<reference evidence="13 14" key="1">
    <citation type="submission" date="2019-02" db="EMBL/GenBank/DDBJ databases">
        <title>Deep-cultivation of Planctomycetes and their phenomic and genomic characterization uncovers novel biology.</title>
        <authorList>
            <person name="Wiegand S."/>
            <person name="Jogler M."/>
            <person name="Boedeker C."/>
            <person name="Pinto D."/>
            <person name="Vollmers J."/>
            <person name="Rivas-Marin E."/>
            <person name="Kohn T."/>
            <person name="Peeters S.H."/>
            <person name="Heuer A."/>
            <person name="Rast P."/>
            <person name="Oberbeckmann S."/>
            <person name="Bunk B."/>
            <person name="Jeske O."/>
            <person name="Meyerdierks A."/>
            <person name="Storesund J.E."/>
            <person name="Kallscheuer N."/>
            <person name="Luecker S."/>
            <person name="Lage O.M."/>
            <person name="Pohl T."/>
            <person name="Merkel B.J."/>
            <person name="Hornburger P."/>
            <person name="Mueller R.-W."/>
            <person name="Bruemmer F."/>
            <person name="Labrenz M."/>
            <person name="Spormann A.M."/>
            <person name="Op den Camp H."/>
            <person name="Overmann J."/>
            <person name="Amann R."/>
            <person name="Jetten M.S.M."/>
            <person name="Mascher T."/>
            <person name="Medema M.H."/>
            <person name="Devos D.P."/>
            <person name="Kaster A.-K."/>
            <person name="Ovreas L."/>
            <person name="Rohde M."/>
            <person name="Galperin M.Y."/>
            <person name="Jogler C."/>
        </authorList>
    </citation>
    <scope>NUCLEOTIDE SEQUENCE [LARGE SCALE GENOMIC DNA]</scope>
    <source>
        <strain evidence="13 14">Mal48</strain>
    </source>
</reference>
<dbReference type="Pfam" id="PF02518">
    <property type="entry name" value="HATPase_c"/>
    <property type="match status" value="1"/>
</dbReference>
<feature type="domain" description="Response regulatory" evidence="9">
    <location>
        <begin position="924"/>
        <end position="1044"/>
    </location>
</feature>
<dbReference type="SMART" id="SM00448">
    <property type="entry name" value="REC"/>
    <property type="match status" value="2"/>
</dbReference>
<gene>
    <name evidence="13" type="primary">barA_5</name>
    <name evidence="13" type="ORF">Mal48_48020</name>
</gene>
<dbReference type="GO" id="GO:0005886">
    <property type="term" value="C:plasma membrane"/>
    <property type="evidence" value="ECO:0007669"/>
    <property type="project" value="UniProtKB-SubCell"/>
</dbReference>
<dbReference type="SUPFAM" id="SSF47226">
    <property type="entry name" value="Histidine-containing phosphotransfer domain, HPT domain"/>
    <property type="match status" value="1"/>
</dbReference>
<dbReference type="InterPro" id="IPR036890">
    <property type="entry name" value="HATPase_C_sf"/>
</dbReference>
<dbReference type="Gene3D" id="1.10.287.130">
    <property type="match status" value="1"/>
</dbReference>
<dbReference type="InterPro" id="IPR036641">
    <property type="entry name" value="HPT_dom_sf"/>
</dbReference>
<dbReference type="InterPro" id="IPR035965">
    <property type="entry name" value="PAS-like_dom_sf"/>
</dbReference>
<evidence type="ECO:0000313" key="13">
    <source>
        <dbReference type="EMBL" id="QDT35525.1"/>
    </source>
</evidence>
<dbReference type="Gene3D" id="3.30.565.10">
    <property type="entry name" value="Histidine kinase-like ATPase, C-terminal domain"/>
    <property type="match status" value="1"/>
</dbReference>
<feature type="domain" description="PAC" evidence="11">
    <location>
        <begin position="614"/>
        <end position="668"/>
    </location>
</feature>
<dbReference type="CDD" id="cd00130">
    <property type="entry name" value="PAS"/>
    <property type="match status" value="4"/>
</dbReference>
<feature type="modified residue" description="4-aspartylphosphate" evidence="7">
    <location>
        <position position="1116"/>
    </location>
</feature>
<dbReference type="Pfam" id="PF00072">
    <property type="entry name" value="Response_reg"/>
    <property type="match status" value="2"/>
</dbReference>
<dbReference type="PROSITE" id="PS50110">
    <property type="entry name" value="RESPONSE_REGULATORY"/>
    <property type="match status" value="2"/>
</dbReference>
<dbReference type="PROSITE" id="PS50894">
    <property type="entry name" value="HPT"/>
    <property type="match status" value="1"/>
</dbReference>
<evidence type="ECO:0000259" key="11">
    <source>
        <dbReference type="PROSITE" id="PS50113"/>
    </source>
</evidence>
<dbReference type="CDD" id="cd17546">
    <property type="entry name" value="REC_hyHK_CKI1_RcsC-like"/>
    <property type="match status" value="1"/>
</dbReference>
<dbReference type="GO" id="GO:0000155">
    <property type="term" value="F:phosphorelay sensor kinase activity"/>
    <property type="evidence" value="ECO:0007669"/>
    <property type="project" value="InterPro"/>
</dbReference>
<protein>
    <recommendedName>
        <fullName evidence="2">histidine kinase</fullName>
        <ecNumber evidence="2">2.7.13.3</ecNumber>
    </recommendedName>
</protein>
<organism evidence="13 14">
    <name type="scientific">Thalassoglobus polymorphus</name>
    <dbReference type="NCBI Taxonomy" id="2527994"/>
    <lineage>
        <taxon>Bacteria</taxon>
        <taxon>Pseudomonadati</taxon>
        <taxon>Planctomycetota</taxon>
        <taxon>Planctomycetia</taxon>
        <taxon>Planctomycetales</taxon>
        <taxon>Planctomycetaceae</taxon>
        <taxon>Thalassoglobus</taxon>
    </lineage>
</organism>
<dbReference type="SMART" id="SM00388">
    <property type="entry name" value="HisKA"/>
    <property type="match status" value="1"/>
</dbReference>
<dbReference type="InterPro" id="IPR000700">
    <property type="entry name" value="PAS-assoc_C"/>
</dbReference>
<dbReference type="OrthoDB" id="9762493at2"/>
<dbReference type="CDD" id="cd00156">
    <property type="entry name" value="REC"/>
    <property type="match status" value="1"/>
</dbReference>
<evidence type="ECO:0000256" key="1">
    <source>
        <dbReference type="ARBA" id="ARBA00000085"/>
    </source>
</evidence>
<dbReference type="SMART" id="SM00387">
    <property type="entry name" value="HATPase_c"/>
    <property type="match status" value="1"/>
</dbReference>
<feature type="domain" description="PAS" evidence="10">
    <location>
        <begin position="291"/>
        <end position="360"/>
    </location>
</feature>
<dbReference type="SMART" id="SM00065">
    <property type="entry name" value="GAF"/>
    <property type="match status" value="1"/>
</dbReference>
<dbReference type="Proteomes" id="UP000315724">
    <property type="component" value="Chromosome"/>
</dbReference>
<dbReference type="CDD" id="cd00082">
    <property type="entry name" value="HisKA"/>
    <property type="match status" value="1"/>
</dbReference>
<evidence type="ECO:0000256" key="5">
    <source>
        <dbReference type="ARBA" id="ARBA00022777"/>
    </source>
</evidence>
<feature type="modified residue" description="Phosphohistidine" evidence="6">
    <location>
        <position position="1260"/>
    </location>
</feature>
<dbReference type="PANTHER" id="PTHR45339:SF5">
    <property type="entry name" value="HISTIDINE KINASE"/>
    <property type="match status" value="1"/>
</dbReference>
<dbReference type="InterPro" id="IPR011006">
    <property type="entry name" value="CheY-like_superfamily"/>
</dbReference>
<name>A0A517QV68_9PLAN</name>
<dbReference type="Pfam" id="PF00512">
    <property type="entry name" value="HisKA"/>
    <property type="match status" value="1"/>
</dbReference>
<evidence type="ECO:0000313" key="14">
    <source>
        <dbReference type="Proteomes" id="UP000315724"/>
    </source>
</evidence>
<feature type="domain" description="PAS" evidence="10">
    <location>
        <begin position="2"/>
        <end position="73"/>
    </location>
</feature>
<dbReference type="InterPro" id="IPR036097">
    <property type="entry name" value="HisK_dim/P_sf"/>
</dbReference>
<dbReference type="InterPro" id="IPR005467">
    <property type="entry name" value="His_kinase_dom"/>
</dbReference>
<evidence type="ECO:0000256" key="3">
    <source>
        <dbReference type="ARBA" id="ARBA00022553"/>
    </source>
</evidence>
<evidence type="ECO:0000259" key="10">
    <source>
        <dbReference type="PROSITE" id="PS50112"/>
    </source>
</evidence>
<proteinExistence type="predicted"/>
<dbReference type="PRINTS" id="PR00344">
    <property type="entry name" value="BCTRLSENSOR"/>
</dbReference>
<dbReference type="InterPro" id="IPR003661">
    <property type="entry name" value="HisK_dim/P_dom"/>
</dbReference>
<dbReference type="InterPro" id="IPR001789">
    <property type="entry name" value="Sig_transdc_resp-reg_receiver"/>
</dbReference>
<feature type="domain" description="PAS" evidence="10">
    <location>
        <begin position="417"/>
        <end position="470"/>
    </location>
</feature>
<sequence length="1311" mass="145682">MAENWQSLFFEQVQDAYIVIDVNSVVLSWSTQAEKLFGWRAEEAVGARLDSLIIRDEDLDAHLSGLKTYQSTGMGPLINNTTKHVAKTKSGSTIPVELYVVPIKSGETSQFVGCVREAEEVDRQSISRPALESFPGEENSIQIALQNALQEICTTLNWEVGHGLIVDELEKSLVSTEIWQFATQEVASKASDLKNATRFTLGEDLPGRAWENHEEVWLANSNSPRIRDNASLSEFINSGVAVPIITDGNVSAVLEFFDSGDREQSSEVVEFIERSASRLSYELERHRWHREMSFLAEIVESTTDAVIGKDRSGKIVLWNHGAELTYGYSEAEALGESISIILPDGVNEEEQEIRDIVATQKRLSSFETVRKNKNGELLDISLTITPIRDRENRWIGSATIERDITAFTESIYELHDREEKLRLIMEASGEAIYGIDLEGKCTFANRACMQILGYESMDQVHGQDMHMLIHHSFADGTEYPRCQCKILETFRLGKSIHIQDEVFWKKDNTSFPAEYWSSPIRRGDEIVGAVIVFEDATQKHADDRTRAELAAIVESSRDAIIGKSLDGIIKTWNRSAEELYGYSAHEAIGQAYSSLVCQGDDSESTVQEINNDDSGIPVEAVRRRKDGTLIDVGVTESAIHIAQGKIVGTASIERDITVRKQREAELESARKTAEVANQTKTEFLANISHELRTPMNGVLGMLQVALEEQLPAALRDYLATAHDSAETLLLLLDELLDFSRLETGQFEIISETFDIHSEIDLALKALALRAHEKGLELIVDIDPNVPVWVEGDAGRLRQIITNLVGNSIKFTDVGDVVLKVVNESRTEEFIRLKFIVKDTGIGIPEENLETIFSPFTQVDASMTRARSGSGLGLAICDELIEKMGGTISVTSEVGVGTTFEVNLLFRFANKPEHHPDLRQLAGEQALVVDDNDANREILSKLLDNFSMRVNSAENAGEAINLLRKSSDSESVFGIAIIDSLMPETDGMSLVQELRNQGNNMPIILMVSPGERLAVEQNAQKLGISTFLEKPVSRSDVFDAVMTALRGPQLTRESFEELTPVSHRSLSVLVAEDTPANQKVVRAILERRGHQVTIAHNGKEVLTKLNNDQVFDIILMDVQMPVMDGLQATRAIRDQKEFHDIPIIAMTAHARREDRRRCLQAGMSGYISKPLDVNKLIRLIEKLSKSKKNSPAQVESKSSSREKVEPPKIVNLDAALKRLGDDEELLDYMKTAFLEDSPQLLEEIKTAHEKSSFPELHRAAHSLKGLASNFDAFNLIASALEIENAAKVSQPVDASLIAQVESDLSDVTEAIQ</sequence>
<comment type="catalytic activity">
    <reaction evidence="1">
        <text>ATP + protein L-histidine = ADP + protein N-phospho-L-histidine.</text>
        <dbReference type="EC" id="2.7.13.3"/>
    </reaction>
</comment>
<evidence type="ECO:0000259" key="9">
    <source>
        <dbReference type="PROSITE" id="PS50110"/>
    </source>
</evidence>
<evidence type="ECO:0000256" key="7">
    <source>
        <dbReference type="PROSITE-ProRule" id="PRU00169"/>
    </source>
</evidence>
<dbReference type="SUPFAM" id="SSF52172">
    <property type="entry name" value="CheY-like"/>
    <property type="match status" value="2"/>
</dbReference>
<dbReference type="SUPFAM" id="SSF55781">
    <property type="entry name" value="GAF domain-like"/>
    <property type="match status" value="1"/>
</dbReference>
<dbReference type="Gene3D" id="3.30.450.40">
    <property type="match status" value="1"/>
</dbReference>
<dbReference type="InterPro" id="IPR004358">
    <property type="entry name" value="Sig_transdc_His_kin-like_C"/>
</dbReference>
<accession>A0A517QV68</accession>
<dbReference type="FunFam" id="3.30.565.10:FF:000010">
    <property type="entry name" value="Sensor histidine kinase RcsC"/>
    <property type="match status" value="1"/>
</dbReference>
<keyword evidence="3 7" id="KW-0597">Phosphoprotein</keyword>
<dbReference type="Gene3D" id="1.20.120.160">
    <property type="entry name" value="HPT domain"/>
    <property type="match status" value="1"/>
</dbReference>
<dbReference type="InterPro" id="IPR013767">
    <property type="entry name" value="PAS_fold"/>
</dbReference>
<dbReference type="InterPro" id="IPR001610">
    <property type="entry name" value="PAC"/>
</dbReference>
<dbReference type="PROSITE" id="PS50109">
    <property type="entry name" value="HIS_KIN"/>
    <property type="match status" value="1"/>
</dbReference>
<feature type="domain" description="PAC" evidence="11">
    <location>
        <begin position="364"/>
        <end position="416"/>
    </location>
</feature>
<dbReference type="CDD" id="cd00088">
    <property type="entry name" value="HPT"/>
    <property type="match status" value="1"/>
</dbReference>
<evidence type="ECO:0000256" key="4">
    <source>
        <dbReference type="ARBA" id="ARBA00022679"/>
    </source>
</evidence>
<feature type="modified residue" description="4-aspartylphosphate" evidence="7">
    <location>
        <position position="978"/>
    </location>
</feature>
<dbReference type="RefSeq" id="WP_145205238.1">
    <property type="nucleotide sequence ID" value="NZ_CP036267.1"/>
</dbReference>
<dbReference type="PANTHER" id="PTHR45339">
    <property type="entry name" value="HYBRID SIGNAL TRANSDUCTION HISTIDINE KINASE J"/>
    <property type="match status" value="1"/>
</dbReference>
<dbReference type="Pfam" id="PF00989">
    <property type="entry name" value="PAS"/>
    <property type="match status" value="4"/>
</dbReference>
<feature type="domain" description="Response regulatory" evidence="9">
    <location>
        <begin position="1066"/>
        <end position="1183"/>
    </location>
</feature>
<dbReference type="Gene3D" id="3.30.450.20">
    <property type="entry name" value="PAS domain"/>
    <property type="match status" value="4"/>
</dbReference>
<feature type="domain" description="Histidine kinase" evidence="8">
    <location>
        <begin position="686"/>
        <end position="907"/>
    </location>
</feature>
<dbReference type="PROSITE" id="PS50113">
    <property type="entry name" value="PAC"/>
    <property type="match status" value="2"/>
</dbReference>
<feature type="domain" description="PAS" evidence="10">
    <location>
        <begin position="545"/>
        <end position="590"/>
    </location>
</feature>
<dbReference type="GO" id="GO:0005524">
    <property type="term" value="F:ATP binding"/>
    <property type="evidence" value="ECO:0007669"/>
    <property type="project" value="UniProtKB-KW"/>
</dbReference>
<dbReference type="Pfam" id="PF01627">
    <property type="entry name" value="Hpt"/>
    <property type="match status" value="1"/>
</dbReference>